<dbReference type="PANTHER" id="PTHR43289">
    <property type="entry name" value="MITOGEN-ACTIVATED PROTEIN KINASE KINASE KINASE 20-RELATED"/>
    <property type="match status" value="1"/>
</dbReference>
<dbReference type="EC" id="2.7.11.1" evidence="1"/>
<dbReference type="GO" id="GO:0004674">
    <property type="term" value="F:protein serine/threonine kinase activity"/>
    <property type="evidence" value="ECO:0007669"/>
    <property type="project" value="UniProtKB-KW"/>
</dbReference>
<dbReference type="Pfam" id="PF00069">
    <property type="entry name" value="Pkinase"/>
    <property type="match status" value="1"/>
</dbReference>
<keyword evidence="6" id="KW-0067">ATP-binding</keyword>
<keyword evidence="10" id="KW-1185">Reference proteome</keyword>
<evidence type="ECO:0000256" key="2">
    <source>
        <dbReference type="ARBA" id="ARBA00022527"/>
    </source>
</evidence>
<dbReference type="PANTHER" id="PTHR43289:SF6">
    <property type="entry name" value="SERINE_THREONINE-PROTEIN KINASE NEKL-3"/>
    <property type="match status" value="1"/>
</dbReference>
<dbReference type="EMBL" id="QMEY01000033">
    <property type="protein sequence ID" value="RBQ14418.1"/>
    <property type="molecule type" value="Genomic_DNA"/>
</dbReference>
<sequence length="684" mass="71589">MVSGYEEVRQLGSGAAGRVVLATYTATGAYVAIRFLRPLLWADPAFLARFRAEARHLVGLDDPHVVRMHEYVETRTSAALVTELVDGVSLRAILDEHRTMSPEAALFLVNGCLAGLATAHDLGIAHRSFKPENVLVQADGTVKIADFGLTPPGSAPPYPLPDGLAAGEAAADLHAVTCALVECLTGGPPQEETLRKVPGSVRDAVAAGLSGDPEPRPANARAHATALDAAARAAYGPEWDKRGRRHLAELATTLALRFPLAGPLPRARTATDRRRPSRVTLLLGRLTGPHPRDGERPTIGDRSEPHPRDGGPKHGSRAAERRRPSRIALLLGRITGSGGRRRTRRASQALGARPRLAVAAGMAAAAVTVILLAADGTPDTFLATPPREPRGQSPERPPGEERDARATPTATTTGQGERSPRAVWTAAPTEPRPVSASGTPAPAHTVKGLRIAAFDGGRGTLSLSASTRGSVTVAALFAEGPAPDRLTTAPPRTFTLAGASAYTRVLTHPFARPACDTTVYRRLTVTAVPGGGTASRTAVVRGDACPPPAVREAQVVAWDGSAGSLRVTTGGPGPVRLTVAYTRRDGEGAARTLRTDRRILRGRTEYTVEIKNPLGDVPCGERAHLGVLVSTDRAAKGGPEVREALLTGPPCAEEPTPTDQRPVDEPPGDDESSAEAVAPPAGRG</sequence>
<feature type="region of interest" description="Disordered" evidence="7">
    <location>
        <begin position="380"/>
        <end position="442"/>
    </location>
</feature>
<dbReference type="PROSITE" id="PS50011">
    <property type="entry name" value="PROTEIN_KINASE_DOM"/>
    <property type="match status" value="1"/>
</dbReference>
<keyword evidence="5" id="KW-0418">Kinase</keyword>
<evidence type="ECO:0000256" key="5">
    <source>
        <dbReference type="ARBA" id="ARBA00022777"/>
    </source>
</evidence>
<organism evidence="9 10">
    <name type="scientific">Spongiactinospora rosea</name>
    <dbReference type="NCBI Taxonomy" id="2248750"/>
    <lineage>
        <taxon>Bacteria</taxon>
        <taxon>Bacillati</taxon>
        <taxon>Actinomycetota</taxon>
        <taxon>Actinomycetes</taxon>
        <taxon>Streptosporangiales</taxon>
        <taxon>Streptosporangiaceae</taxon>
        <taxon>Spongiactinospora</taxon>
    </lineage>
</organism>
<dbReference type="SUPFAM" id="SSF56112">
    <property type="entry name" value="Protein kinase-like (PK-like)"/>
    <property type="match status" value="1"/>
</dbReference>
<accession>A0A366LKH5</accession>
<dbReference type="Gene3D" id="1.10.510.10">
    <property type="entry name" value="Transferase(Phosphotransferase) domain 1"/>
    <property type="match status" value="1"/>
</dbReference>
<feature type="region of interest" description="Disordered" evidence="7">
    <location>
        <begin position="645"/>
        <end position="684"/>
    </location>
</feature>
<keyword evidence="2" id="KW-0723">Serine/threonine-protein kinase</keyword>
<dbReference type="OrthoDB" id="4716121at2"/>
<evidence type="ECO:0000256" key="4">
    <source>
        <dbReference type="ARBA" id="ARBA00022741"/>
    </source>
</evidence>
<dbReference type="InterPro" id="IPR011009">
    <property type="entry name" value="Kinase-like_dom_sf"/>
</dbReference>
<reference evidence="9 10" key="1">
    <citation type="submission" date="2018-06" db="EMBL/GenBank/DDBJ databases">
        <title>Sphaerisporangium craniellae sp. nov., isolated from a marine sponge in the South China Sea.</title>
        <authorList>
            <person name="Li L."/>
        </authorList>
    </citation>
    <scope>NUCLEOTIDE SEQUENCE [LARGE SCALE GENOMIC DNA]</scope>
    <source>
        <strain evidence="9 10">LHW63015</strain>
    </source>
</reference>
<protein>
    <recommendedName>
        <fullName evidence="1">non-specific serine/threonine protein kinase</fullName>
        <ecNumber evidence="1">2.7.11.1</ecNumber>
    </recommendedName>
</protein>
<evidence type="ECO:0000313" key="9">
    <source>
        <dbReference type="EMBL" id="RBQ14418.1"/>
    </source>
</evidence>
<feature type="region of interest" description="Disordered" evidence="7">
    <location>
        <begin position="265"/>
        <end position="352"/>
    </location>
</feature>
<keyword evidence="3" id="KW-0808">Transferase</keyword>
<dbReference type="InterPro" id="IPR000719">
    <property type="entry name" value="Prot_kinase_dom"/>
</dbReference>
<comment type="caution">
    <text evidence="9">The sequence shown here is derived from an EMBL/GenBank/DDBJ whole genome shotgun (WGS) entry which is preliminary data.</text>
</comment>
<evidence type="ECO:0000313" key="10">
    <source>
        <dbReference type="Proteomes" id="UP000253303"/>
    </source>
</evidence>
<dbReference type="CDD" id="cd14014">
    <property type="entry name" value="STKc_PknB_like"/>
    <property type="match status" value="1"/>
</dbReference>
<dbReference type="GO" id="GO:0005524">
    <property type="term" value="F:ATP binding"/>
    <property type="evidence" value="ECO:0007669"/>
    <property type="project" value="UniProtKB-KW"/>
</dbReference>
<dbReference type="RefSeq" id="WP_113986165.1">
    <property type="nucleotide sequence ID" value="NZ_QMEY01000033.1"/>
</dbReference>
<feature type="compositionally biased region" description="Basic and acidic residues" evidence="7">
    <location>
        <begin position="290"/>
        <end position="322"/>
    </location>
</feature>
<evidence type="ECO:0000256" key="6">
    <source>
        <dbReference type="ARBA" id="ARBA00022840"/>
    </source>
</evidence>
<name>A0A366LKH5_9ACTN</name>
<evidence type="ECO:0000256" key="3">
    <source>
        <dbReference type="ARBA" id="ARBA00022679"/>
    </source>
</evidence>
<feature type="domain" description="Protein kinase" evidence="8">
    <location>
        <begin position="5"/>
        <end position="293"/>
    </location>
</feature>
<evidence type="ECO:0000256" key="7">
    <source>
        <dbReference type="SAM" id="MobiDB-lite"/>
    </source>
</evidence>
<proteinExistence type="predicted"/>
<dbReference type="AlphaFoldDB" id="A0A366LKH5"/>
<gene>
    <name evidence="9" type="ORF">DP939_40645</name>
</gene>
<evidence type="ECO:0000256" key="1">
    <source>
        <dbReference type="ARBA" id="ARBA00012513"/>
    </source>
</evidence>
<evidence type="ECO:0000259" key="8">
    <source>
        <dbReference type="PROSITE" id="PS50011"/>
    </source>
</evidence>
<keyword evidence="4" id="KW-0547">Nucleotide-binding</keyword>
<dbReference type="Proteomes" id="UP000253303">
    <property type="component" value="Unassembled WGS sequence"/>
</dbReference>